<sequence length="344" mass="36757">MQRILMPQTYFLSSRCCLLPLRGAPMERLLVCLGEILFDFLPIERDQEPNSFRLQPGGGPFNVAVGLARLGQPTAFVGKVGADYFGRRLRRSVRAEGIDDRWLRSAAAPTTLAFVAIEDGEPVFSFYGAGAADTLLEADELPAEFFERTGLFHFGGISLLHGTTPAAALAAAEGLRGRALVSLDINVRPLLISDEAAYRATVQRAIAACDLLKLSVADVAWLAPGVNPNDYALAQLAQGPTLIALTQGDAGVSSLRYLNGQLERLEQPSFKVEVADTVGAGDAFTAGLLDALANHAIFERTALATMPTADLRAALRQGAATAALTCTRPGADPPKRAELYHLRL</sequence>
<dbReference type="AlphaFoldDB" id="A0A2A6RK09"/>
<comment type="caution">
    <text evidence="7">The sequence shown here is derived from an EMBL/GenBank/DDBJ whole genome shotgun (WGS) entry which is preliminary data.</text>
</comment>
<dbReference type="PROSITE" id="PS00584">
    <property type="entry name" value="PFKB_KINASES_2"/>
    <property type="match status" value="1"/>
</dbReference>
<feature type="domain" description="Carbohydrate kinase PfkB" evidence="6">
    <location>
        <begin position="29"/>
        <end position="334"/>
    </location>
</feature>
<reference evidence="8" key="1">
    <citation type="submission" date="2017-08" db="EMBL/GenBank/DDBJ databases">
        <authorList>
            <person name="Grouzdev D.S."/>
            <person name="Gaisin V.A."/>
            <person name="Rysina M.S."/>
            <person name="Gorlenko V.M."/>
        </authorList>
    </citation>
    <scope>NUCLEOTIDE SEQUENCE [LARGE SCALE GENOMIC DNA]</scope>
    <source>
        <strain evidence="8">Kir15-3F</strain>
    </source>
</reference>
<evidence type="ECO:0000256" key="1">
    <source>
        <dbReference type="ARBA" id="ARBA00010688"/>
    </source>
</evidence>
<keyword evidence="8" id="KW-1185">Reference proteome</keyword>
<dbReference type="Gene3D" id="3.40.1190.20">
    <property type="match status" value="1"/>
</dbReference>
<dbReference type="PANTHER" id="PTHR43085">
    <property type="entry name" value="HEXOKINASE FAMILY MEMBER"/>
    <property type="match status" value="1"/>
</dbReference>
<keyword evidence="5" id="KW-0067">ATP-binding</keyword>
<keyword evidence="2" id="KW-0808">Transferase</keyword>
<name>A0A2A6RK09_9CHLR</name>
<evidence type="ECO:0000256" key="2">
    <source>
        <dbReference type="ARBA" id="ARBA00022679"/>
    </source>
</evidence>
<evidence type="ECO:0000259" key="6">
    <source>
        <dbReference type="Pfam" id="PF00294"/>
    </source>
</evidence>
<evidence type="ECO:0000313" key="8">
    <source>
        <dbReference type="Proteomes" id="UP000220527"/>
    </source>
</evidence>
<dbReference type="CDD" id="cd01167">
    <property type="entry name" value="bac_FRK"/>
    <property type="match status" value="1"/>
</dbReference>
<gene>
    <name evidence="7" type="ORF">CJ255_09820</name>
</gene>
<protein>
    <recommendedName>
        <fullName evidence="6">Carbohydrate kinase PfkB domain-containing protein</fullName>
    </recommendedName>
</protein>
<dbReference type="OrthoDB" id="9813569at2"/>
<dbReference type="SUPFAM" id="SSF53613">
    <property type="entry name" value="Ribokinase-like"/>
    <property type="match status" value="1"/>
</dbReference>
<dbReference type="Proteomes" id="UP000220527">
    <property type="component" value="Unassembled WGS sequence"/>
</dbReference>
<organism evidence="7 8">
    <name type="scientific">Candidatus Viridilinea mediisalina</name>
    <dbReference type="NCBI Taxonomy" id="2024553"/>
    <lineage>
        <taxon>Bacteria</taxon>
        <taxon>Bacillati</taxon>
        <taxon>Chloroflexota</taxon>
        <taxon>Chloroflexia</taxon>
        <taxon>Chloroflexales</taxon>
        <taxon>Chloroflexineae</taxon>
        <taxon>Oscillochloridaceae</taxon>
        <taxon>Candidatus Viridilinea</taxon>
    </lineage>
</organism>
<evidence type="ECO:0000313" key="7">
    <source>
        <dbReference type="EMBL" id="PDW03210.1"/>
    </source>
</evidence>
<keyword evidence="4" id="KW-0418">Kinase</keyword>
<comment type="similarity">
    <text evidence="1">Belongs to the carbohydrate kinase PfkB family.</text>
</comment>
<dbReference type="EMBL" id="NQWI01000036">
    <property type="protein sequence ID" value="PDW03210.1"/>
    <property type="molecule type" value="Genomic_DNA"/>
</dbReference>
<evidence type="ECO:0000256" key="5">
    <source>
        <dbReference type="ARBA" id="ARBA00022840"/>
    </source>
</evidence>
<dbReference type="InterPro" id="IPR002173">
    <property type="entry name" value="Carboh/pur_kinase_PfkB_CS"/>
</dbReference>
<dbReference type="InterPro" id="IPR029056">
    <property type="entry name" value="Ribokinase-like"/>
</dbReference>
<evidence type="ECO:0000256" key="3">
    <source>
        <dbReference type="ARBA" id="ARBA00022741"/>
    </source>
</evidence>
<dbReference type="InterPro" id="IPR050306">
    <property type="entry name" value="PfkB_Carbo_kinase"/>
</dbReference>
<dbReference type="PANTHER" id="PTHR43085:SF1">
    <property type="entry name" value="PSEUDOURIDINE KINASE-RELATED"/>
    <property type="match status" value="1"/>
</dbReference>
<dbReference type="PROSITE" id="PS00583">
    <property type="entry name" value="PFKB_KINASES_1"/>
    <property type="match status" value="1"/>
</dbReference>
<dbReference type="Pfam" id="PF00294">
    <property type="entry name" value="PfkB"/>
    <property type="match status" value="1"/>
</dbReference>
<proteinExistence type="inferred from homology"/>
<dbReference type="GO" id="GO:0016301">
    <property type="term" value="F:kinase activity"/>
    <property type="evidence" value="ECO:0007669"/>
    <property type="project" value="UniProtKB-KW"/>
</dbReference>
<accession>A0A2A6RK09</accession>
<evidence type="ECO:0000256" key="4">
    <source>
        <dbReference type="ARBA" id="ARBA00022777"/>
    </source>
</evidence>
<dbReference type="InterPro" id="IPR011611">
    <property type="entry name" value="PfkB_dom"/>
</dbReference>
<dbReference type="GO" id="GO:0005524">
    <property type="term" value="F:ATP binding"/>
    <property type="evidence" value="ECO:0007669"/>
    <property type="project" value="UniProtKB-KW"/>
</dbReference>
<keyword evidence="3" id="KW-0547">Nucleotide-binding</keyword>